<evidence type="ECO:0000313" key="3">
    <source>
        <dbReference type="Proteomes" id="UP000604046"/>
    </source>
</evidence>
<organism evidence="2 3">
    <name type="scientific">Symbiodinium natans</name>
    <dbReference type="NCBI Taxonomy" id="878477"/>
    <lineage>
        <taxon>Eukaryota</taxon>
        <taxon>Sar</taxon>
        <taxon>Alveolata</taxon>
        <taxon>Dinophyceae</taxon>
        <taxon>Suessiales</taxon>
        <taxon>Symbiodiniaceae</taxon>
        <taxon>Symbiodinium</taxon>
    </lineage>
</organism>
<reference evidence="2" key="1">
    <citation type="submission" date="2021-02" db="EMBL/GenBank/DDBJ databases">
        <authorList>
            <person name="Dougan E. K."/>
            <person name="Rhodes N."/>
            <person name="Thang M."/>
            <person name="Chan C."/>
        </authorList>
    </citation>
    <scope>NUCLEOTIDE SEQUENCE</scope>
</reference>
<feature type="region of interest" description="Disordered" evidence="1">
    <location>
        <begin position="73"/>
        <end position="92"/>
    </location>
</feature>
<protein>
    <submittedName>
        <fullName evidence="2">Gnt1 protein</fullName>
    </submittedName>
</protein>
<gene>
    <name evidence="2" type="primary">gnt1</name>
    <name evidence="2" type="ORF">SNAT2548_LOCUS27021</name>
</gene>
<accession>A0A812SM41</accession>
<proteinExistence type="predicted"/>
<comment type="caution">
    <text evidence="2">The sequence shown here is derived from an EMBL/GenBank/DDBJ whole genome shotgun (WGS) entry which is preliminary data.</text>
</comment>
<evidence type="ECO:0000313" key="2">
    <source>
        <dbReference type="EMBL" id="CAE7481281.1"/>
    </source>
</evidence>
<feature type="compositionally biased region" description="Polar residues" evidence="1">
    <location>
        <begin position="77"/>
        <end position="86"/>
    </location>
</feature>
<dbReference type="Proteomes" id="UP000604046">
    <property type="component" value="Unassembled WGS sequence"/>
</dbReference>
<name>A0A812SM41_9DINO</name>
<dbReference type="AlphaFoldDB" id="A0A812SM41"/>
<dbReference type="EMBL" id="CAJNDS010002451">
    <property type="protein sequence ID" value="CAE7481281.1"/>
    <property type="molecule type" value="Genomic_DNA"/>
</dbReference>
<evidence type="ECO:0000256" key="1">
    <source>
        <dbReference type="SAM" id="MobiDB-lite"/>
    </source>
</evidence>
<sequence>MVDRIATVETEVTKQLKTTLQLLQELTTKQDKHKEGLDKLDEGQHVLEEKFGTMSVQYKDLVERVEKLESKGFQGGLSAQSTTTTEPDGLGGKRVPALIVGGWNDDTPAGEAIEKATRALQQLQVDLDYRNMFVPGVRRGFGLIPLKGAREGENAEDYRQRIQGAVTKIRNAKLQTAHPRGHGPTPLHVPRGLAASRAKTPGQACGQGQTMRIGARRGARALRRSLVPGASRILSLDAHERRSRGSWRRMGGCRADG</sequence>
<keyword evidence="3" id="KW-1185">Reference proteome</keyword>